<dbReference type="SUPFAM" id="SSF51735">
    <property type="entry name" value="NAD(P)-binding Rossmann-fold domains"/>
    <property type="match status" value="1"/>
</dbReference>
<evidence type="ECO:0000256" key="6">
    <source>
        <dbReference type="ARBA" id="ARBA00023277"/>
    </source>
</evidence>
<feature type="binding site" evidence="7">
    <location>
        <position position="184"/>
    </location>
    <ligand>
        <name>substrate</name>
    </ligand>
</feature>
<comment type="catalytic activity">
    <reaction evidence="7">
        <text>D-glucose 6-phosphate + NADP(+) = 6-phospho-D-glucono-1,5-lactone + NADPH + H(+)</text>
        <dbReference type="Rhea" id="RHEA:15841"/>
        <dbReference type="ChEBI" id="CHEBI:15378"/>
        <dbReference type="ChEBI" id="CHEBI:57783"/>
        <dbReference type="ChEBI" id="CHEBI:57955"/>
        <dbReference type="ChEBI" id="CHEBI:58349"/>
        <dbReference type="ChEBI" id="CHEBI:61548"/>
        <dbReference type="EC" id="1.1.1.49"/>
    </reaction>
</comment>
<dbReference type="InterPro" id="IPR022674">
    <property type="entry name" value="G6P_DH_NAD-bd"/>
</dbReference>
<evidence type="ECO:0000313" key="11">
    <source>
        <dbReference type="Proteomes" id="UP001056426"/>
    </source>
</evidence>
<dbReference type="GO" id="GO:0005829">
    <property type="term" value="C:cytosol"/>
    <property type="evidence" value="ECO:0007669"/>
    <property type="project" value="TreeGrafter"/>
</dbReference>
<keyword evidence="6 7" id="KW-0119">Carbohydrate metabolism</keyword>
<dbReference type="GO" id="GO:0009051">
    <property type="term" value="P:pentose-phosphate shunt, oxidative branch"/>
    <property type="evidence" value="ECO:0007669"/>
    <property type="project" value="TreeGrafter"/>
</dbReference>
<dbReference type="PANTHER" id="PTHR23429">
    <property type="entry name" value="GLUCOSE-6-PHOSPHATE 1-DEHYDROGENASE G6PD"/>
    <property type="match status" value="1"/>
</dbReference>
<evidence type="ECO:0000256" key="1">
    <source>
        <dbReference type="ARBA" id="ARBA00004937"/>
    </source>
</evidence>
<dbReference type="KEGG" id="alkq:M9189_10250"/>
<dbReference type="HAMAP" id="MF_00966">
    <property type="entry name" value="G6PD"/>
    <property type="match status" value="1"/>
</dbReference>
<dbReference type="Proteomes" id="UP001056426">
    <property type="component" value="Chromosome"/>
</dbReference>
<comment type="caution">
    <text evidence="7">Lacks conserved residue(s) required for the propagation of feature annotation.</text>
</comment>
<keyword evidence="5 7" id="KW-0560">Oxidoreductase</keyword>
<keyword evidence="11" id="KW-1185">Reference proteome</keyword>
<feature type="binding site" evidence="7">
    <location>
        <position position="241"/>
    </location>
    <ligand>
        <name>substrate</name>
    </ligand>
</feature>
<dbReference type="Gene3D" id="3.40.50.720">
    <property type="entry name" value="NAD(P)-binding Rossmann-like Domain"/>
    <property type="match status" value="1"/>
</dbReference>
<dbReference type="EC" id="1.1.1.49" evidence="7"/>
<dbReference type="PANTHER" id="PTHR23429:SF0">
    <property type="entry name" value="GLUCOSE-6-PHOSPHATE 1-DEHYDROGENASE"/>
    <property type="match status" value="1"/>
</dbReference>
<feature type="domain" description="Glucose-6-phosphate dehydrogenase NAD-binding" evidence="8">
    <location>
        <begin position="10"/>
        <end position="193"/>
    </location>
</feature>
<feature type="binding site" evidence="7">
    <location>
        <position position="222"/>
    </location>
    <ligand>
        <name>substrate</name>
    </ligand>
</feature>
<dbReference type="GO" id="GO:0004345">
    <property type="term" value="F:glucose-6-phosphate dehydrogenase activity"/>
    <property type="evidence" value="ECO:0007669"/>
    <property type="project" value="UniProtKB-UniRule"/>
</dbReference>
<comment type="function">
    <text evidence="7">Catalyzes the oxidation of glucose 6-phosphate to 6-phosphogluconolactone.</text>
</comment>
<dbReference type="AlphaFoldDB" id="A0A9J6ZMW6"/>
<evidence type="ECO:0000259" key="8">
    <source>
        <dbReference type="Pfam" id="PF00479"/>
    </source>
</evidence>
<dbReference type="Pfam" id="PF02781">
    <property type="entry name" value="G6PD_C"/>
    <property type="match status" value="1"/>
</dbReference>
<feature type="binding site" evidence="7">
    <location>
        <position position="47"/>
    </location>
    <ligand>
        <name>NADP(+)</name>
        <dbReference type="ChEBI" id="CHEBI:58349"/>
    </ligand>
</feature>
<keyword evidence="4 7" id="KW-0521">NADP</keyword>
<dbReference type="SUPFAM" id="SSF55347">
    <property type="entry name" value="Glyceraldehyde-3-phosphate dehydrogenase-like, C-terminal domain"/>
    <property type="match status" value="1"/>
</dbReference>
<evidence type="ECO:0000256" key="7">
    <source>
        <dbReference type="HAMAP-Rule" id="MF_00966"/>
    </source>
</evidence>
<proteinExistence type="inferred from homology"/>
<feature type="active site" description="Proton acceptor" evidence="7">
    <location>
        <position position="246"/>
    </location>
</feature>
<comment type="pathway">
    <text evidence="1 7">Carbohydrate degradation; pentose phosphate pathway; D-ribulose 5-phosphate from D-glucose 6-phosphate (oxidative stage): step 1/3.</text>
</comment>
<organism evidence="10 11">
    <name type="scientific">Xiashengella succiniciproducens</name>
    <dbReference type="NCBI Taxonomy" id="2949635"/>
    <lineage>
        <taxon>Bacteria</taxon>
        <taxon>Pseudomonadati</taxon>
        <taxon>Bacteroidota</taxon>
        <taxon>Bacteroidia</taxon>
        <taxon>Marinilabiliales</taxon>
        <taxon>Marinilabiliaceae</taxon>
        <taxon>Xiashengella</taxon>
    </lineage>
</organism>
<dbReference type="PIRSF" id="PIRSF000110">
    <property type="entry name" value="G6PD"/>
    <property type="match status" value="1"/>
</dbReference>
<dbReference type="InterPro" id="IPR022675">
    <property type="entry name" value="G6P_DH_C"/>
</dbReference>
<dbReference type="GO" id="GO:0050661">
    <property type="term" value="F:NADP binding"/>
    <property type="evidence" value="ECO:0007669"/>
    <property type="project" value="UniProtKB-UniRule"/>
</dbReference>
<keyword evidence="3 7" id="KW-0313">Glucose metabolism</keyword>
<feature type="binding site" evidence="7">
    <location>
        <position position="188"/>
    </location>
    <ligand>
        <name>substrate</name>
    </ligand>
</feature>
<reference evidence="10" key="2">
    <citation type="submission" date="2022-06" db="EMBL/GenBank/DDBJ databases">
        <title>Xiashengella guii gen. nov. sp. nov., a bacterium isolated form anaerobic digestion tank.</title>
        <authorList>
            <person name="Huang H."/>
        </authorList>
    </citation>
    <scope>NUCLEOTIDE SEQUENCE</scope>
    <source>
        <strain evidence="10">Ai-910</strain>
    </source>
</reference>
<evidence type="ECO:0000256" key="2">
    <source>
        <dbReference type="ARBA" id="ARBA00009975"/>
    </source>
</evidence>
<protein>
    <recommendedName>
        <fullName evidence="7">Glucose-6-phosphate 1-dehydrogenase</fullName>
        <shortName evidence="7">G6PD</shortName>
        <ecNumber evidence="7">1.1.1.49</ecNumber>
    </recommendedName>
</protein>
<evidence type="ECO:0000313" key="10">
    <source>
        <dbReference type="EMBL" id="URW79234.1"/>
    </source>
</evidence>
<dbReference type="NCBIfam" id="TIGR00871">
    <property type="entry name" value="zwf"/>
    <property type="match status" value="1"/>
</dbReference>
<gene>
    <name evidence="7 10" type="primary">zwf</name>
    <name evidence="10" type="ORF">M9189_10250</name>
</gene>
<dbReference type="InterPro" id="IPR019796">
    <property type="entry name" value="G6P_DH_AS"/>
</dbReference>
<dbReference type="GO" id="GO:0006006">
    <property type="term" value="P:glucose metabolic process"/>
    <property type="evidence" value="ECO:0007669"/>
    <property type="project" value="UniProtKB-KW"/>
</dbReference>
<evidence type="ECO:0000256" key="4">
    <source>
        <dbReference type="ARBA" id="ARBA00022857"/>
    </source>
</evidence>
<dbReference type="PROSITE" id="PS00069">
    <property type="entry name" value="G6P_DEHYDROGENASE"/>
    <property type="match status" value="1"/>
</dbReference>
<dbReference type="EMBL" id="CP098400">
    <property type="protein sequence ID" value="URW79234.1"/>
    <property type="molecule type" value="Genomic_DNA"/>
</dbReference>
<dbReference type="Gene3D" id="3.30.360.10">
    <property type="entry name" value="Dihydrodipicolinate Reductase, domain 2"/>
    <property type="match status" value="1"/>
</dbReference>
<accession>A0A9J6ZMW6</accession>
<feature type="binding site" evidence="7">
    <location>
        <position position="154"/>
    </location>
    <ligand>
        <name>NADP(+)</name>
        <dbReference type="ChEBI" id="CHEBI:58349"/>
    </ligand>
</feature>
<dbReference type="Pfam" id="PF00479">
    <property type="entry name" value="G6PD_N"/>
    <property type="match status" value="1"/>
</dbReference>
<reference evidence="10" key="1">
    <citation type="submission" date="2022-05" db="EMBL/GenBank/DDBJ databases">
        <authorList>
            <person name="Sun X."/>
        </authorList>
    </citation>
    <scope>NUCLEOTIDE SEQUENCE</scope>
    <source>
        <strain evidence="10">Ai-910</strain>
    </source>
</reference>
<dbReference type="RefSeq" id="WP_250722962.1">
    <property type="nucleotide sequence ID" value="NZ_CP098400.1"/>
</dbReference>
<feature type="binding site" evidence="7">
    <location>
        <position position="346"/>
    </location>
    <ligand>
        <name>substrate</name>
    </ligand>
</feature>
<dbReference type="InterPro" id="IPR001282">
    <property type="entry name" value="G6P_DH"/>
</dbReference>
<name>A0A9J6ZMW6_9BACT</name>
<evidence type="ECO:0000259" key="9">
    <source>
        <dbReference type="Pfam" id="PF02781"/>
    </source>
</evidence>
<sequence>MRKAEKHLLVIFGASGDLTYRKLVPSVFDLYTQNLLPVNFGVLGLGRSKLSSEAFREKMKEGIKKFAGTTANKESMIDSFLEKLFYYSFDPEVKAEYEGFRDELEALNQKLDAGSNYIFYLATPPSLYPVVPANLAAYGLNREDKGFKRLIIEKPFGYDLESARKLNRKLQCNFKEDQIYRIDHYLGKETVQNMLVTRFANGIFEPLWNRNYIHHVEITSSEDIGVGSRGGYYDGSGALRDMVQNHLLLLTSLVAMEPPAVINADAMRNEMVKVLQSIRPIKEEEVEKYVIRGQYTASEIRGKMMKAYREEQGVDPQSRTETFVAMKFYIDNWRWAGVPFYIRTGKCLPTRVTEVVIHFNATPHHIFADNLQHVKTHNQLVLRIQPDEGILLKSAMKVPGAGFNVQDVNMDFHYSDLSNTYLPSAYERLLLDCMLGDATLYSRGDALEAAWQFVDPILKAWQNNPAIKVYGYPAGTWGPVESDELIEGVETWRYPCKNLVGDGEYCEL</sequence>
<evidence type="ECO:0000256" key="5">
    <source>
        <dbReference type="ARBA" id="ARBA00023002"/>
    </source>
</evidence>
<dbReference type="InterPro" id="IPR036291">
    <property type="entry name" value="NAD(P)-bd_dom_sf"/>
</dbReference>
<comment type="similarity">
    <text evidence="2 7">Belongs to the glucose-6-phosphate dehydrogenase family.</text>
</comment>
<evidence type="ECO:0000256" key="3">
    <source>
        <dbReference type="ARBA" id="ARBA00022526"/>
    </source>
</evidence>
<dbReference type="PRINTS" id="PR00079">
    <property type="entry name" value="G6PDHDRGNASE"/>
</dbReference>
<feature type="domain" description="Glucose-6-phosphate dehydrogenase C-terminal" evidence="9">
    <location>
        <begin position="195"/>
        <end position="490"/>
    </location>
</feature>